<evidence type="ECO:0000259" key="1">
    <source>
        <dbReference type="PROSITE" id="PS50828"/>
    </source>
</evidence>
<dbReference type="RefSeq" id="WP_227177574.1">
    <property type="nucleotide sequence ID" value="NZ_JAJBZT010000001.1"/>
</dbReference>
<evidence type="ECO:0000313" key="3">
    <source>
        <dbReference type="Proteomes" id="UP001165395"/>
    </source>
</evidence>
<organism evidence="2 3">
    <name type="scientific">Leeia speluncae</name>
    <dbReference type="NCBI Taxonomy" id="2884804"/>
    <lineage>
        <taxon>Bacteria</taxon>
        <taxon>Pseudomonadati</taxon>
        <taxon>Pseudomonadota</taxon>
        <taxon>Betaproteobacteria</taxon>
        <taxon>Neisseriales</taxon>
        <taxon>Leeiaceae</taxon>
        <taxon>Leeia</taxon>
    </lineage>
</organism>
<dbReference type="EMBL" id="JAJBZT010000001">
    <property type="protein sequence ID" value="MCB6182119.1"/>
    <property type="molecule type" value="Genomic_DNA"/>
</dbReference>
<dbReference type="PROSITE" id="PS50828">
    <property type="entry name" value="SMR"/>
    <property type="match status" value="1"/>
</dbReference>
<dbReference type="InterPro" id="IPR036063">
    <property type="entry name" value="Smr_dom_sf"/>
</dbReference>
<gene>
    <name evidence="2" type="ORF">LIN78_00930</name>
</gene>
<reference evidence="2" key="1">
    <citation type="submission" date="2021-10" db="EMBL/GenBank/DDBJ databases">
        <title>The complete genome sequence of Leeia sp. TBRC 13508.</title>
        <authorList>
            <person name="Charoenyingcharoen P."/>
            <person name="Yukphan P."/>
        </authorList>
    </citation>
    <scope>NUCLEOTIDE SEQUENCE</scope>
    <source>
        <strain evidence="2">TBRC 13508</strain>
    </source>
</reference>
<dbReference type="PANTHER" id="PTHR35562">
    <property type="entry name" value="DNA ENDONUCLEASE SMRA-RELATED"/>
    <property type="match status" value="1"/>
</dbReference>
<keyword evidence="3" id="KW-1185">Reference proteome</keyword>
<accession>A0ABS8D1P7</accession>
<sequence length="191" mass="21680">MAKPAFIPYQRLHTLTEEDIETFRHAMSDVSPIQAEKRRHLAKKPPRKIHHQEIDQSHELSSFGLSAPEWLDIDAAEGLINYRQQGISHRQLNELRRGNWSIGSEIDLHGITRDEAQRVLLAFLAEAGNRGIRCVRIIHGKGYRSPNGQSVLKHQVRHWLTQLPGVLAYCETAFNEGGSGAIKVLLKRQSN</sequence>
<dbReference type="SUPFAM" id="SSF160443">
    <property type="entry name" value="SMR domain-like"/>
    <property type="match status" value="1"/>
</dbReference>
<dbReference type="PANTHER" id="PTHR35562:SF2">
    <property type="entry name" value="DNA ENDONUCLEASE SMRA-RELATED"/>
    <property type="match status" value="1"/>
</dbReference>
<name>A0ABS8D1P7_9NEIS</name>
<dbReference type="InterPro" id="IPR002625">
    <property type="entry name" value="Smr_dom"/>
</dbReference>
<dbReference type="Pfam" id="PF01713">
    <property type="entry name" value="Smr"/>
    <property type="match status" value="1"/>
</dbReference>
<comment type="caution">
    <text evidence="2">The sequence shown here is derived from an EMBL/GenBank/DDBJ whole genome shotgun (WGS) entry which is preliminary data.</text>
</comment>
<dbReference type="Proteomes" id="UP001165395">
    <property type="component" value="Unassembled WGS sequence"/>
</dbReference>
<protein>
    <submittedName>
        <fullName evidence="2">Smr/MutS family protein</fullName>
    </submittedName>
</protein>
<dbReference type="SMART" id="SM00463">
    <property type="entry name" value="SMR"/>
    <property type="match status" value="1"/>
</dbReference>
<feature type="domain" description="Smr" evidence="1">
    <location>
        <begin position="106"/>
        <end position="187"/>
    </location>
</feature>
<dbReference type="Gene3D" id="3.30.1370.110">
    <property type="match status" value="1"/>
</dbReference>
<evidence type="ECO:0000313" key="2">
    <source>
        <dbReference type="EMBL" id="MCB6182119.1"/>
    </source>
</evidence>
<proteinExistence type="predicted"/>